<dbReference type="SUPFAM" id="SSF52540">
    <property type="entry name" value="P-loop containing nucleoside triphosphate hydrolases"/>
    <property type="match status" value="1"/>
</dbReference>
<keyword evidence="3" id="KW-1185">Reference proteome</keyword>
<sequence>MISPTPEPRFHVITGGPGSGKSTLIDALRAAGHAVVAEAGRAVIREQGAAGGDALPWMDRVAFARAMLARDLAAFRDAEGETFFDRGIPDIQGYLHLIGEAPLAEVDAAVRTCRYAGTIFIAPPWREIFVQDAERRQDFAEACRTCDAMRIVYARAGYDLIELPLASVEARLAFVLDCLGGRQGTQSLS</sequence>
<gene>
    <name evidence="2" type="ORF">TPR58_21265</name>
</gene>
<feature type="domain" description="NadR/Ttd14 AAA" evidence="1">
    <location>
        <begin position="11"/>
        <end position="171"/>
    </location>
</feature>
<dbReference type="Proteomes" id="UP001427805">
    <property type="component" value="Unassembled WGS sequence"/>
</dbReference>
<dbReference type="InterPro" id="IPR027417">
    <property type="entry name" value="P-loop_NTPase"/>
</dbReference>
<accession>A0ABV0BDU8</accession>
<proteinExistence type="predicted"/>
<evidence type="ECO:0000259" key="1">
    <source>
        <dbReference type="Pfam" id="PF13521"/>
    </source>
</evidence>
<evidence type="ECO:0000313" key="2">
    <source>
        <dbReference type="EMBL" id="MEN3749717.1"/>
    </source>
</evidence>
<dbReference type="RefSeq" id="WP_346248763.1">
    <property type="nucleotide sequence ID" value="NZ_JBDIZK010000016.1"/>
</dbReference>
<name>A0ABV0BDU8_9SPHN</name>
<evidence type="ECO:0000313" key="3">
    <source>
        <dbReference type="Proteomes" id="UP001427805"/>
    </source>
</evidence>
<reference evidence="2 3" key="1">
    <citation type="submission" date="2024-05" db="EMBL/GenBank/DDBJ databases">
        <title>Sphingomonas sp. HF-S3 16S ribosomal RNA gene Genome sequencing and assembly.</title>
        <authorList>
            <person name="Lee H."/>
        </authorList>
    </citation>
    <scope>NUCLEOTIDE SEQUENCE [LARGE SCALE GENOMIC DNA]</scope>
    <source>
        <strain evidence="2 3">HF-S3</strain>
    </source>
</reference>
<dbReference type="Gene3D" id="3.40.50.300">
    <property type="entry name" value="P-loop containing nucleotide triphosphate hydrolases"/>
    <property type="match status" value="1"/>
</dbReference>
<dbReference type="Pfam" id="PF13521">
    <property type="entry name" value="AAA_28"/>
    <property type="match status" value="1"/>
</dbReference>
<dbReference type="EMBL" id="JBDIZK010000016">
    <property type="protein sequence ID" value="MEN3749717.1"/>
    <property type="molecule type" value="Genomic_DNA"/>
</dbReference>
<protein>
    <submittedName>
        <fullName evidence="2">AAA family ATPase</fullName>
    </submittedName>
</protein>
<dbReference type="InterPro" id="IPR038727">
    <property type="entry name" value="NadR/Ttd14_AAA_dom"/>
</dbReference>
<comment type="caution">
    <text evidence="2">The sequence shown here is derived from an EMBL/GenBank/DDBJ whole genome shotgun (WGS) entry which is preliminary data.</text>
</comment>
<organism evidence="2 3">
    <name type="scientific">Sphingomonas rustica</name>
    <dbReference type="NCBI Taxonomy" id="3103142"/>
    <lineage>
        <taxon>Bacteria</taxon>
        <taxon>Pseudomonadati</taxon>
        <taxon>Pseudomonadota</taxon>
        <taxon>Alphaproteobacteria</taxon>
        <taxon>Sphingomonadales</taxon>
        <taxon>Sphingomonadaceae</taxon>
        <taxon>Sphingomonas</taxon>
    </lineage>
</organism>